<keyword evidence="5" id="KW-0804">Transcription</keyword>
<dbReference type="AlphaFoldDB" id="A0A6A6PHR9"/>
<proteinExistence type="inferred from homology"/>
<keyword evidence="4" id="KW-0805">Transcription regulation</keyword>
<evidence type="ECO:0000256" key="8">
    <source>
        <dbReference type="SAM" id="MobiDB-lite"/>
    </source>
</evidence>
<comment type="subcellular location">
    <subcellularLocation>
        <location evidence="1">Nucleus</location>
    </subcellularLocation>
</comment>
<dbReference type="Proteomes" id="UP000799767">
    <property type="component" value="Unassembled WGS sequence"/>
</dbReference>
<dbReference type="GO" id="GO:0035267">
    <property type="term" value="C:NuA4 histone acetyltransferase complex"/>
    <property type="evidence" value="ECO:0007669"/>
    <property type="project" value="TreeGrafter"/>
</dbReference>
<protein>
    <submittedName>
        <fullName evidence="9">Chromatin modification-related protein EAF7-domain-containing protein</fullName>
    </submittedName>
</protein>
<comment type="function">
    <text evidence="7">Component of the NuA4 histone acetyltransferase complex which is involved in transcriptional activation of selected genes principally by acetylation of nucleosomal histone H4 and H2A. The NuA4 complex is also involved in DNA repair.</text>
</comment>
<dbReference type="GO" id="GO:0006357">
    <property type="term" value="P:regulation of transcription by RNA polymerase II"/>
    <property type="evidence" value="ECO:0007669"/>
    <property type="project" value="TreeGrafter"/>
</dbReference>
<evidence type="ECO:0000313" key="9">
    <source>
        <dbReference type="EMBL" id="KAF2479550.1"/>
    </source>
</evidence>
<keyword evidence="10" id="KW-1185">Reference proteome</keyword>
<accession>A0A6A6PHR9</accession>
<dbReference type="EMBL" id="MU001641">
    <property type="protein sequence ID" value="KAF2479550.1"/>
    <property type="molecule type" value="Genomic_DNA"/>
</dbReference>
<feature type="compositionally biased region" description="Low complexity" evidence="8">
    <location>
        <begin position="10"/>
        <end position="28"/>
    </location>
</feature>
<evidence type="ECO:0000256" key="2">
    <source>
        <dbReference type="ARBA" id="ARBA00007117"/>
    </source>
</evidence>
<name>A0A6A6PHR9_9PEZI</name>
<dbReference type="InterPro" id="IPR012423">
    <property type="entry name" value="Eaf7/MRGBP"/>
</dbReference>
<organism evidence="9 10">
    <name type="scientific">Neohortaea acidophila</name>
    <dbReference type="NCBI Taxonomy" id="245834"/>
    <lineage>
        <taxon>Eukaryota</taxon>
        <taxon>Fungi</taxon>
        <taxon>Dikarya</taxon>
        <taxon>Ascomycota</taxon>
        <taxon>Pezizomycotina</taxon>
        <taxon>Dothideomycetes</taxon>
        <taxon>Dothideomycetidae</taxon>
        <taxon>Mycosphaerellales</taxon>
        <taxon>Teratosphaeriaceae</taxon>
        <taxon>Neohortaea</taxon>
    </lineage>
</organism>
<sequence length="306" mass="34220">MPPRKRARASRAASPTTTSQPKTPTPAAESSPVKDDEDVLHDPWTDEEEIGLFKGLIRCKPTGIHKHFHLIALHHFLLDNGYIHPKSPHTTPAGIWRKLQTLYNLEALDEREDARQLEKMELDTDEDAEDSDEEEGDADAYSDAAHKISNEDFDLPGADFEELKWRNRLATDKQRRDESPPLLPELNLASAPPVRFTPSFSIEPEVHAATPRARGKAAAATSTKGKPAASQGRRRSTRQVEVDAEDVEAEEEDEPEDEEGEEEQEDDEEDTGEEQEESARNTPASRLTRRRGRPPATTGRGRGRGK</sequence>
<feature type="compositionally biased region" description="Acidic residues" evidence="8">
    <location>
        <begin position="123"/>
        <end position="140"/>
    </location>
</feature>
<dbReference type="GO" id="GO:0006325">
    <property type="term" value="P:chromatin organization"/>
    <property type="evidence" value="ECO:0007669"/>
    <property type="project" value="UniProtKB-KW"/>
</dbReference>
<evidence type="ECO:0000256" key="5">
    <source>
        <dbReference type="ARBA" id="ARBA00023163"/>
    </source>
</evidence>
<feature type="compositionally biased region" description="Low complexity" evidence="8">
    <location>
        <begin position="208"/>
        <end position="230"/>
    </location>
</feature>
<dbReference type="GO" id="GO:0005634">
    <property type="term" value="C:nucleus"/>
    <property type="evidence" value="ECO:0007669"/>
    <property type="project" value="UniProtKB-SubCell"/>
</dbReference>
<evidence type="ECO:0000256" key="4">
    <source>
        <dbReference type="ARBA" id="ARBA00023015"/>
    </source>
</evidence>
<dbReference type="RefSeq" id="XP_033586120.1">
    <property type="nucleotide sequence ID" value="XM_033737682.1"/>
</dbReference>
<comment type="similarity">
    <text evidence="2">Belongs to the EAF7 family.</text>
</comment>
<dbReference type="PANTHER" id="PTHR13581:SF5">
    <property type="entry name" value="MRG_MORF4L-BINDING PROTEIN"/>
    <property type="match status" value="1"/>
</dbReference>
<evidence type="ECO:0000256" key="3">
    <source>
        <dbReference type="ARBA" id="ARBA00022853"/>
    </source>
</evidence>
<feature type="region of interest" description="Disordered" evidence="8">
    <location>
        <begin position="1"/>
        <end position="39"/>
    </location>
</feature>
<dbReference type="Pfam" id="PF07904">
    <property type="entry name" value="Eaf7"/>
    <property type="match status" value="1"/>
</dbReference>
<evidence type="ECO:0000313" key="10">
    <source>
        <dbReference type="Proteomes" id="UP000799767"/>
    </source>
</evidence>
<dbReference type="GeneID" id="54478684"/>
<evidence type="ECO:0000256" key="7">
    <source>
        <dbReference type="ARBA" id="ARBA00025178"/>
    </source>
</evidence>
<keyword evidence="6" id="KW-0539">Nucleus</keyword>
<dbReference type="OrthoDB" id="5595141at2759"/>
<evidence type="ECO:0000256" key="6">
    <source>
        <dbReference type="ARBA" id="ARBA00023242"/>
    </source>
</evidence>
<reference evidence="9" key="1">
    <citation type="journal article" date="2020" name="Stud. Mycol.">
        <title>101 Dothideomycetes genomes: a test case for predicting lifestyles and emergence of pathogens.</title>
        <authorList>
            <person name="Haridas S."/>
            <person name="Albert R."/>
            <person name="Binder M."/>
            <person name="Bloem J."/>
            <person name="Labutti K."/>
            <person name="Salamov A."/>
            <person name="Andreopoulos B."/>
            <person name="Baker S."/>
            <person name="Barry K."/>
            <person name="Bills G."/>
            <person name="Bluhm B."/>
            <person name="Cannon C."/>
            <person name="Castanera R."/>
            <person name="Culley D."/>
            <person name="Daum C."/>
            <person name="Ezra D."/>
            <person name="Gonzalez J."/>
            <person name="Henrissat B."/>
            <person name="Kuo A."/>
            <person name="Liang C."/>
            <person name="Lipzen A."/>
            <person name="Lutzoni F."/>
            <person name="Magnuson J."/>
            <person name="Mondo S."/>
            <person name="Nolan M."/>
            <person name="Ohm R."/>
            <person name="Pangilinan J."/>
            <person name="Park H.-J."/>
            <person name="Ramirez L."/>
            <person name="Alfaro M."/>
            <person name="Sun H."/>
            <person name="Tritt A."/>
            <person name="Yoshinaga Y."/>
            <person name="Zwiers L.-H."/>
            <person name="Turgeon B."/>
            <person name="Goodwin S."/>
            <person name="Spatafora J."/>
            <person name="Crous P."/>
            <person name="Grigoriev I."/>
        </authorList>
    </citation>
    <scope>NUCLEOTIDE SEQUENCE</scope>
    <source>
        <strain evidence="9">CBS 113389</strain>
    </source>
</reference>
<feature type="region of interest" description="Disordered" evidence="8">
    <location>
        <begin position="121"/>
        <end position="141"/>
    </location>
</feature>
<gene>
    <name evidence="9" type="ORF">BDY17DRAFT_327508</name>
</gene>
<keyword evidence="3" id="KW-0156">Chromatin regulator</keyword>
<evidence type="ECO:0000256" key="1">
    <source>
        <dbReference type="ARBA" id="ARBA00004123"/>
    </source>
</evidence>
<feature type="region of interest" description="Disordered" evidence="8">
    <location>
        <begin position="171"/>
        <end position="306"/>
    </location>
</feature>
<feature type="compositionally biased region" description="Acidic residues" evidence="8">
    <location>
        <begin position="242"/>
        <end position="276"/>
    </location>
</feature>
<dbReference type="PANTHER" id="PTHR13581">
    <property type="entry name" value="MRG-BINDING PROTEIN"/>
    <property type="match status" value="1"/>
</dbReference>